<proteinExistence type="predicted"/>
<evidence type="ECO:0000313" key="1">
    <source>
        <dbReference type="EMBL" id="TDQ35243.1"/>
    </source>
</evidence>
<comment type="caution">
    <text evidence="1">The sequence shown here is derived from an EMBL/GenBank/DDBJ whole genome shotgun (WGS) entry which is preliminary data.</text>
</comment>
<organism evidence="1 2">
    <name type="scientific">Aureibacillus halotolerans</name>
    <dbReference type="NCBI Taxonomy" id="1508390"/>
    <lineage>
        <taxon>Bacteria</taxon>
        <taxon>Bacillati</taxon>
        <taxon>Bacillota</taxon>
        <taxon>Bacilli</taxon>
        <taxon>Bacillales</taxon>
        <taxon>Bacillaceae</taxon>
        <taxon>Aureibacillus</taxon>
    </lineage>
</organism>
<dbReference type="EMBL" id="SNYJ01000022">
    <property type="protein sequence ID" value="TDQ35243.1"/>
    <property type="molecule type" value="Genomic_DNA"/>
</dbReference>
<dbReference type="Proteomes" id="UP000295632">
    <property type="component" value="Unassembled WGS sequence"/>
</dbReference>
<protein>
    <submittedName>
        <fullName evidence="1">Uncharacterized protein</fullName>
    </submittedName>
</protein>
<keyword evidence="2" id="KW-1185">Reference proteome</keyword>
<dbReference type="AlphaFoldDB" id="A0A4R6TTG3"/>
<name>A0A4R6TTG3_9BACI</name>
<accession>A0A4R6TTG3</accession>
<gene>
    <name evidence="1" type="ORF">EV213_12230</name>
</gene>
<dbReference type="RefSeq" id="WP_166639400.1">
    <property type="nucleotide sequence ID" value="NZ_SNYJ01000022.1"/>
</dbReference>
<reference evidence="1 2" key="1">
    <citation type="submission" date="2019-03" db="EMBL/GenBank/DDBJ databases">
        <title>Genomic Encyclopedia of Type Strains, Phase IV (KMG-IV): sequencing the most valuable type-strain genomes for metagenomic binning, comparative biology and taxonomic classification.</title>
        <authorList>
            <person name="Goeker M."/>
        </authorList>
    </citation>
    <scope>NUCLEOTIDE SEQUENCE [LARGE SCALE GENOMIC DNA]</scope>
    <source>
        <strain evidence="1 2">DSM 28697</strain>
    </source>
</reference>
<sequence length="57" mass="6541">MLKDTQEQEPSVLCKCDVCGDDIHEGYAYRIIDDRVICDNHDCMYNFVLKESVVISA</sequence>
<evidence type="ECO:0000313" key="2">
    <source>
        <dbReference type="Proteomes" id="UP000295632"/>
    </source>
</evidence>